<comment type="caution">
    <text evidence="1">The sequence shown here is derived from an EMBL/GenBank/DDBJ whole genome shotgun (WGS) entry which is preliminary data.</text>
</comment>
<name>A0A0F9HIG7_9ZZZZ</name>
<gene>
    <name evidence="1" type="ORF">LCGC14_1698610</name>
</gene>
<dbReference type="EMBL" id="LAZR01014965">
    <property type="protein sequence ID" value="KKM15191.1"/>
    <property type="molecule type" value="Genomic_DNA"/>
</dbReference>
<protein>
    <submittedName>
        <fullName evidence="1">Uncharacterized protein</fullName>
    </submittedName>
</protein>
<organism evidence="1">
    <name type="scientific">marine sediment metagenome</name>
    <dbReference type="NCBI Taxonomy" id="412755"/>
    <lineage>
        <taxon>unclassified sequences</taxon>
        <taxon>metagenomes</taxon>
        <taxon>ecological metagenomes</taxon>
    </lineage>
</organism>
<reference evidence="1" key="1">
    <citation type="journal article" date="2015" name="Nature">
        <title>Complex archaea that bridge the gap between prokaryotes and eukaryotes.</title>
        <authorList>
            <person name="Spang A."/>
            <person name="Saw J.H."/>
            <person name="Jorgensen S.L."/>
            <person name="Zaremba-Niedzwiedzka K."/>
            <person name="Martijn J."/>
            <person name="Lind A.E."/>
            <person name="van Eijk R."/>
            <person name="Schleper C."/>
            <person name="Guy L."/>
            <person name="Ettema T.J."/>
        </authorList>
    </citation>
    <scope>NUCLEOTIDE SEQUENCE</scope>
</reference>
<proteinExistence type="predicted"/>
<dbReference type="AlphaFoldDB" id="A0A0F9HIG7"/>
<accession>A0A0F9HIG7</accession>
<sequence>MLIKQYKIYSGIKQDELTLENHRYSVVRDSTIKTLRLINCQDCLVMGNTVETLNVDSKVPEFENKRFFRKIRKKRFLNKFGSQHNIIMFNIALGDKFKC</sequence>
<evidence type="ECO:0000313" key="1">
    <source>
        <dbReference type="EMBL" id="KKM15191.1"/>
    </source>
</evidence>